<dbReference type="InterPro" id="IPR016181">
    <property type="entry name" value="Acyl_CoA_acyltransferase"/>
</dbReference>
<dbReference type="CDD" id="cd04301">
    <property type="entry name" value="NAT_SF"/>
    <property type="match status" value="1"/>
</dbReference>
<dbReference type="InterPro" id="IPR000182">
    <property type="entry name" value="GNAT_dom"/>
</dbReference>
<protein>
    <submittedName>
        <fullName evidence="5">GNAT family N-acetyltransferase</fullName>
        <ecNumber evidence="5">2.3.1.-</ecNumber>
    </submittedName>
</protein>
<dbReference type="SUPFAM" id="SSF55729">
    <property type="entry name" value="Acyl-CoA N-acyltransferases (Nat)"/>
    <property type="match status" value="2"/>
</dbReference>
<dbReference type="EMBL" id="JBHSLN010000062">
    <property type="protein sequence ID" value="MFC5298417.1"/>
    <property type="molecule type" value="Genomic_DNA"/>
</dbReference>
<dbReference type="PROSITE" id="PS51186">
    <property type="entry name" value="GNAT"/>
    <property type="match status" value="2"/>
</dbReference>
<evidence type="ECO:0000313" key="6">
    <source>
        <dbReference type="Proteomes" id="UP001595937"/>
    </source>
</evidence>
<feature type="domain" description="N-acetyltransferase" evidence="4">
    <location>
        <begin position="16"/>
        <end position="187"/>
    </location>
</feature>
<dbReference type="Pfam" id="PF13508">
    <property type="entry name" value="Acetyltransf_7"/>
    <property type="match status" value="1"/>
</dbReference>
<dbReference type="PANTHER" id="PTHR43792:SF8">
    <property type="entry name" value="[RIBOSOMAL PROTEIN US5]-ALANINE N-ACETYLTRANSFERASE"/>
    <property type="match status" value="1"/>
</dbReference>
<dbReference type="EC" id="2.3.1.-" evidence="5"/>
<dbReference type="Pfam" id="PF13302">
    <property type="entry name" value="Acetyltransf_3"/>
    <property type="match status" value="1"/>
</dbReference>
<evidence type="ECO:0000256" key="3">
    <source>
        <dbReference type="ARBA" id="ARBA00038502"/>
    </source>
</evidence>
<comment type="similarity">
    <text evidence="3">Belongs to the acetyltransferase family. RimJ subfamily.</text>
</comment>
<evidence type="ECO:0000313" key="5">
    <source>
        <dbReference type="EMBL" id="MFC5298417.1"/>
    </source>
</evidence>
<dbReference type="Gene3D" id="3.40.630.30">
    <property type="match status" value="2"/>
</dbReference>
<organism evidence="5 6">
    <name type="scientific">Brachybacterium tyrofermentans</name>
    <dbReference type="NCBI Taxonomy" id="47848"/>
    <lineage>
        <taxon>Bacteria</taxon>
        <taxon>Bacillati</taxon>
        <taxon>Actinomycetota</taxon>
        <taxon>Actinomycetes</taxon>
        <taxon>Micrococcales</taxon>
        <taxon>Dermabacteraceae</taxon>
        <taxon>Brachybacterium</taxon>
    </lineage>
</organism>
<dbReference type="GO" id="GO:0016746">
    <property type="term" value="F:acyltransferase activity"/>
    <property type="evidence" value="ECO:0007669"/>
    <property type="project" value="UniProtKB-KW"/>
</dbReference>
<keyword evidence="1 5" id="KW-0808">Transferase</keyword>
<dbReference type="InterPro" id="IPR051531">
    <property type="entry name" value="N-acetyltransferase"/>
</dbReference>
<evidence type="ECO:0000256" key="2">
    <source>
        <dbReference type="ARBA" id="ARBA00023315"/>
    </source>
</evidence>
<accession>A0ABW0FGL7</accession>
<evidence type="ECO:0000256" key="1">
    <source>
        <dbReference type="ARBA" id="ARBA00022679"/>
    </source>
</evidence>
<sequence length="338" mass="36327">MPDISAPRAPVLTHQVTLTLLTVDDAPALTELETRNREQLMVGAPARSESWFTEAGQRTAIAHALADREVGRSLPLAIRLEEKGTTRIVGRLNLSGIIRGAFDSASLGYWVDDDVTGRGIATAAVRSAIAVAFGGLGLHRIQAEVKVGNDASARVLEHCGFAEYGLAPSYLRLGGEWADCRLFQLVDSRWRPTDPSSAPPAGELVVGPEVPALQEVLDLYDAVGWGAYTESPSTLLRALAGSAHVVTARRDGELLGLARVVGDGATIAYLQDVLVRPDAHRAGIGRRLVDAAFAPFATVRQQVLLTDAEPGQRAFYESLGFIEAHDHDPELRSFVRLQ</sequence>
<reference evidence="6" key="1">
    <citation type="journal article" date="2019" name="Int. J. Syst. Evol. Microbiol.">
        <title>The Global Catalogue of Microorganisms (GCM) 10K type strain sequencing project: providing services to taxonomists for standard genome sequencing and annotation.</title>
        <authorList>
            <consortium name="The Broad Institute Genomics Platform"/>
            <consortium name="The Broad Institute Genome Sequencing Center for Infectious Disease"/>
            <person name="Wu L."/>
            <person name="Ma J."/>
        </authorList>
    </citation>
    <scope>NUCLEOTIDE SEQUENCE [LARGE SCALE GENOMIC DNA]</scope>
    <source>
        <strain evidence="6">CGMCC 1.16455</strain>
    </source>
</reference>
<keyword evidence="6" id="KW-1185">Reference proteome</keyword>
<feature type="domain" description="N-acetyltransferase" evidence="4">
    <location>
        <begin position="208"/>
        <end position="338"/>
    </location>
</feature>
<dbReference type="RefSeq" id="WP_343926391.1">
    <property type="nucleotide sequence ID" value="NZ_BAAAIR010000095.1"/>
</dbReference>
<dbReference type="PANTHER" id="PTHR43792">
    <property type="entry name" value="GNAT FAMILY, PUTATIVE (AFU_ORTHOLOGUE AFUA_3G00765)-RELATED-RELATED"/>
    <property type="match status" value="1"/>
</dbReference>
<comment type="caution">
    <text evidence="5">The sequence shown here is derived from an EMBL/GenBank/DDBJ whole genome shotgun (WGS) entry which is preliminary data.</text>
</comment>
<name>A0ABW0FGL7_9MICO</name>
<dbReference type="Proteomes" id="UP001595937">
    <property type="component" value="Unassembled WGS sequence"/>
</dbReference>
<dbReference type="GeneID" id="303299189"/>
<keyword evidence="2 5" id="KW-0012">Acyltransferase</keyword>
<evidence type="ECO:0000259" key="4">
    <source>
        <dbReference type="PROSITE" id="PS51186"/>
    </source>
</evidence>
<gene>
    <name evidence="5" type="ORF">ACFPK8_12935</name>
</gene>
<proteinExistence type="inferred from homology"/>